<keyword evidence="2" id="KW-0238">DNA-binding</keyword>
<keyword evidence="6" id="KW-1185">Reference proteome</keyword>
<proteinExistence type="predicted"/>
<dbReference type="OrthoDB" id="43195at2"/>
<evidence type="ECO:0000313" key="5">
    <source>
        <dbReference type="EMBL" id="KEZ89223.1"/>
    </source>
</evidence>
<dbReference type="InterPro" id="IPR010982">
    <property type="entry name" value="Lambda_DNA-bd_dom_sf"/>
</dbReference>
<dbReference type="EMBL" id="JPME01000019">
    <property type="protein sequence ID" value="KEZ89223.1"/>
    <property type="molecule type" value="Genomic_DNA"/>
</dbReference>
<dbReference type="SUPFAM" id="SSF53822">
    <property type="entry name" value="Periplasmic binding protein-like I"/>
    <property type="match status" value="1"/>
</dbReference>
<dbReference type="STRING" id="29354.IO98_16340"/>
<dbReference type="PROSITE" id="PS50932">
    <property type="entry name" value="HTH_LACI_2"/>
    <property type="match status" value="1"/>
</dbReference>
<evidence type="ECO:0000256" key="1">
    <source>
        <dbReference type="ARBA" id="ARBA00023015"/>
    </source>
</evidence>
<dbReference type="SUPFAM" id="SSF47413">
    <property type="entry name" value="lambda repressor-like DNA-binding domains"/>
    <property type="match status" value="1"/>
</dbReference>
<keyword evidence="1" id="KW-0805">Transcription regulation</keyword>
<dbReference type="AlphaFoldDB" id="A0A084JJT9"/>
<evidence type="ECO:0000313" key="6">
    <source>
        <dbReference type="Proteomes" id="UP000028525"/>
    </source>
</evidence>
<dbReference type="InterPro" id="IPR046335">
    <property type="entry name" value="LacI/GalR-like_sensor"/>
</dbReference>
<protein>
    <submittedName>
        <fullName evidence="5">LacI family transcriptional regulator</fullName>
    </submittedName>
</protein>
<dbReference type="CDD" id="cd01544">
    <property type="entry name" value="PBP1_GalR"/>
    <property type="match status" value="1"/>
</dbReference>
<dbReference type="SMART" id="SM00354">
    <property type="entry name" value="HTH_LACI"/>
    <property type="match status" value="1"/>
</dbReference>
<evidence type="ECO:0000256" key="3">
    <source>
        <dbReference type="ARBA" id="ARBA00023163"/>
    </source>
</evidence>
<dbReference type="PANTHER" id="PTHR30146">
    <property type="entry name" value="LACI-RELATED TRANSCRIPTIONAL REPRESSOR"/>
    <property type="match status" value="1"/>
</dbReference>
<reference evidence="5 6" key="1">
    <citation type="submission" date="2014-07" db="EMBL/GenBank/DDBJ databases">
        <title>Draft genome of Clostridium celerecrescens 152B isolated from sediments associated with methane hydrate from Krishna Godavari basin.</title>
        <authorList>
            <person name="Honkalas V.S."/>
            <person name="Dabir A.P."/>
            <person name="Arora P."/>
            <person name="Dhakephalkar P.K."/>
        </authorList>
    </citation>
    <scope>NUCLEOTIDE SEQUENCE [LARGE SCALE GENOMIC DNA]</scope>
    <source>
        <strain evidence="5 6">152B</strain>
    </source>
</reference>
<evidence type="ECO:0000259" key="4">
    <source>
        <dbReference type="PROSITE" id="PS50932"/>
    </source>
</evidence>
<dbReference type="Pfam" id="PF00356">
    <property type="entry name" value="LacI"/>
    <property type="match status" value="1"/>
</dbReference>
<organism evidence="5 6">
    <name type="scientific">Lacrimispora celerecrescens</name>
    <dbReference type="NCBI Taxonomy" id="29354"/>
    <lineage>
        <taxon>Bacteria</taxon>
        <taxon>Bacillati</taxon>
        <taxon>Bacillota</taxon>
        <taxon>Clostridia</taxon>
        <taxon>Lachnospirales</taxon>
        <taxon>Lachnospiraceae</taxon>
        <taxon>Lacrimispora</taxon>
    </lineage>
</organism>
<name>A0A084JJT9_9FIRM</name>
<dbReference type="InterPro" id="IPR028082">
    <property type="entry name" value="Peripla_BP_I"/>
</dbReference>
<comment type="caution">
    <text evidence="5">The sequence shown here is derived from an EMBL/GenBank/DDBJ whole genome shotgun (WGS) entry which is preliminary data.</text>
</comment>
<dbReference type="GO" id="GO:0000976">
    <property type="term" value="F:transcription cis-regulatory region binding"/>
    <property type="evidence" value="ECO:0007669"/>
    <property type="project" value="TreeGrafter"/>
</dbReference>
<evidence type="ECO:0000256" key="2">
    <source>
        <dbReference type="ARBA" id="ARBA00023125"/>
    </source>
</evidence>
<keyword evidence="3" id="KW-0804">Transcription</keyword>
<dbReference type="Proteomes" id="UP000028525">
    <property type="component" value="Unassembled WGS sequence"/>
</dbReference>
<dbReference type="Gene3D" id="3.40.50.2300">
    <property type="match status" value="2"/>
</dbReference>
<dbReference type="InterPro" id="IPR000843">
    <property type="entry name" value="HTH_LacI"/>
</dbReference>
<dbReference type="Pfam" id="PF13377">
    <property type="entry name" value="Peripla_BP_3"/>
    <property type="match status" value="1"/>
</dbReference>
<feature type="domain" description="HTH lacI-type" evidence="4">
    <location>
        <begin position="2"/>
        <end position="58"/>
    </location>
</feature>
<dbReference type="PROSITE" id="PS00356">
    <property type="entry name" value="HTH_LACI_1"/>
    <property type="match status" value="1"/>
</dbReference>
<dbReference type="GO" id="GO:0003700">
    <property type="term" value="F:DNA-binding transcription factor activity"/>
    <property type="evidence" value="ECO:0007669"/>
    <property type="project" value="TreeGrafter"/>
</dbReference>
<gene>
    <name evidence="5" type="ORF">IO98_16340</name>
</gene>
<sequence length="340" mass="37554">MSTIRDVANLAKVSIATVSRVLNNDTQYKMTDETRARVWKAVTDLNYTVKSPANFSSGDNKAHSGNALVKIGCVLSVTKNKYNDPYFMSILSGVEEQLQNNGYELTFIKTGAELEDKKALYSAFSNPVSGLILMESLNSEIYQFIRNQVPNIVGIDTWWEDIDNVGYDHYRVASVAVQHLIDKGHKKIGFIGGSGMSGNIKSSQRYRGYYASLHAAGLTVNPDWVIDCAWDENLCMEKVSQLYQKEDSPTAFFVASDLMAMAALSSLYKMGIAVPDKVAVIGLSNIEISKYSNPPLTTIEIPTKEIGMVAVDLLLARINGYQLLPRKVILPTSLVLRNST</sequence>
<dbReference type="PRINTS" id="PR00036">
    <property type="entry name" value="HTHLACI"/>
</dbReference>
<accession>A0A084JJT9</accession>
<dbReference type="Gene3D" id="1.10.260.40">
    <property type="entry name" value="lambda repressor-like DNA-binding domains"/>
    <property type="match status" value="1"/>
</dbReference>
<dbReference type="CDD" id="cd01392">
    <property type="entry name" value="HTH_LacI"/>
    <property type="match status" value="1"/>
</dbReference>
<dbReference type="RefSeq" id="WP_038282896.1">
    <property type="nucleotide sequence ID" value="NZ_JPME01000019.1"/>
</dbReference>
<dbReference type="PANTHER" id="PTHR30146:SF109">
    <property type="entry name" value="HTH-TYPE TRANSCRIPTIONAL REGULATOR GALS"/>
    <property type="match status" value="1"/>
</dbReference>